<dbReference type="EMBL" id="FLQX01000152">
    <property type="protein sequence ID" value="SBT09542.1"/>
    <property type="molecule type" value="Genomic_DNA"/>
</dbReference>
<evidence type="ECO:0000313" key="2">
    <source>
        <dbReference type="Proteomes" id="UP000199169"/>
    </source>
</evidence>
<keyword evidence="2" id="KW-1185">Reference proteome</keyword>
<evidence type="ECO:0000313" key="1">
    <source>
        <dbReference type="EMBL" id="SBT09542.1"/>
    </source>
</evidence>
<proteinExistence type="predicted"/>
<gene>
    <name evidence="1" type="ORF">ACCAA_720024</name>
</gene>
<name>A0A1A8XY12_9PROT</name>
<sequence length="72" mass="7500">MGQGRLARAAYLGGPRPQRIPLAQDGAALRLNVEGARHEALSSLAALALGSAQERAVQRRALPAVAMPALMD</sequence>
<reference evidence="1 2" key="1">
    <citation type="submission" date="2016-06" db="EMBL/GenBank/DDBJ databases">
        <authorList>
            <person name="Kjaerup R.B."/>
            <person name="Dalgaard T.S."/>
            <person name="Juul-Madsen H.R."/>
        </authorList>
    </citation>
    <scope>NUCLEOTIDE SEQUENCE [LARGE SCALE GENOMIC DNA]</scope>
    <source>
        <strain evidence="1">3</strain>
    </source>
</reference>
<accession>A0A1A8XY12</accession>
<dbReference type="Proteomes" id="UP000199169">
    <property type="component" value="Unassembled WGS sequence"/>
</dbReference>
<organism evidence="1 2">
    <name type="scientific">Candidatus Accumulibacter aalborgensis</name>
    <dbReference type="NCBI Taxonomy" id="1860102"/>
    <lineage>
        <taxon>Bacteria</taxon>
        <taxon>Pseudomonadati</taxon>
        <taxon>Pseudomonadota</taxon>
        <taxon>Betaproteobacteria</taxon>
        <taxon>Candidatus Accumulibacter</taxon>
    </lineage>
</organism>
<dbReference type="AlphaFoldDB" id="A0A1A8XY12"/>
<protein>
    <submittedName>
        <fullName evidence="1">Uncharacterized protein</fullName>
    </submittedName>
</protein>